<dbReference type="EMBL" id="QHHQ01000019">
    <property type="protein sequence ID" value="RAH95913.1"/>
    <property type="molecule type" value="Genomic_DNA"/>
</dbReference>
<protein>
    <recommendedName>
        <fullName evidence="3">Nucleotide-diphospho-sugar transferase</fullName>
    </recommendedName>
</protein>
<dbReference type="InterPro" id="IPR029044">
    <property type="entry name" value="Nucleotide-diphossugar_trans"/>
</dbReference>
<dbReference type="SUPFAM" id="SSF53448">
    <property type="entry name" value="Nucleotide-diphospho-sugar transferases"/>
    <property type="match status" value="1"/>
</dbReference>
<name>A0A8B2NCH4_9HYPH</name>
<evidence type="ECO:0000313" key="2">
    <source>
        <dbReference type="Proteomes" id="UP000249590"/>
    </source>
</evidence>
<evidence type="ECO:0008006" key="3">
    <source>
        <dbReference type="Google" id="ProtNLM"/>
    </source>
</evidence>
<dbReference type="Proteomes" id="UP000249590">
    <property type="component" value="Unassembled WGS sequence"/>
</dbReference>
<keyword evidence="2" id="KW-1185">Reference proteome</keyword>
<reference evidence="1 2" key="1">
    <citation type="submission" date="2018-05" db="EMBL/GenBank/DDBJ databases">
        <title>Acuticoccus sediminis sp. nov., isolated from deep-sea sediment of Indian Ocean.</title>
        <authorList>
            <person name="Liu X."/>
            <person name="Lai Q."/>
            <person name="Du Y."/>
            <person name="Sun F."/>
            <person name="Zhang X."/>
            <person name="Wang S."/>
            <person name="Shao Z."/>
        </authorList>
    </citation>
    <scope>NUCLEOTIDE SEQUENCE [LARGE SCALE GENOMIC DNA]</scope>
    <source>
        <strain evidence="1 2">PTG4-2</strain>
    </source>
</reference>
<sequence length="328" mass="36778">MTFCTYEDRTSDVIAVRLLAASLFRVHPEATLFLLGPGAASAPLPSTVPEAQIRRLPDLDIGARGWDVKPAALLHLLKSEANAVTWLDSDLIFTDRLPAHYANAPYDALIVAQEYRAARRQGSELRTTAWSLEPGHRLVHTVNSGIVGATRHHITLLETYRDMLAAPGYIAAQRIPFSDRPLHLAGDQDVLTALLGSKPYEGLDLVWLRAGRDIAQCQKADGFRVRERLRARLVQPPSIVHAQGMKPWRDHSPRPLQLDLSPYAAIAKRHEVDLDLGKPDWLYPRRLGFRVCHGLFRGDPYLRGIPTAVAAKGERVATKIFQRLRWRR</sequence>
<gene>
    <name evidence="1" type="ORF">DLJ53_33715</name>
</gene>
<accession>A0A8B2NCH4</accession>
<proteinExistence type="predicted"/>
<dbReference type="Gene3D" id="3.90.550.10">
    <property type="entry name" value="Spore Coat Polysaccharide Biosynthesis Protein SpsA, Chain A"/>
    <property type="match status" value="1"/>
</dbReference>
<comment type="caution">
    <text evidence="1">The sequence shown here is derived from an EMBL/GenBank/DDBJ whole genome shotgun (WGS) entry which is preliminary data.</text>
</comment>
<organism evidence="1 2">
    <name type="scientific">Acuticoccus sediminis</name>
    <dbReference type="NCBI Taxonomy" id="2184697"/>
    <lineage>
        <taxon>Bacteria</taxon>
        <taxon>Pseudomonadati</taxon>
        <taxon>Pseudomonadota</taxon>
        <taxon>Alphaproteobacteria</taxon>
        <taxon>Hyphomicrobiales</taxon>
        <taxon>Amorphaceae</taxon>
        <taxon>Acuticoccus</taxon>
    </lineage>
</organism>
<dbReference type="AlphaFoldDB" id="A0A8B2NCH4"/>
<evidence type="ECO:0000313" key="1">
    <source>
        <dbReference type="EMBL" id="RAH95913.1"/>
    </source>
</evidence>